<reference evidence="2" key="1">
    <citation type="submission" date="2011-05" db="EMBL/GenBank/DDBJ databases">
        <authorList>
            <person name="Richards S.R."/>
            <person name="Qu J."/>
            <person name="Jiang H."/>
            <person name="Jhangiani S.N."/>
            <person name="Agravi P."/>
            <person name="Goodspeed R."/>
            <person name="Gross S."/>
            <person name="Mandapat C."/>
            <person name="Jackson L."/>
            <person name="Mathew T."/>
            <person name="Pu L."/>
            <person name="Thornton R."/>
            <person name="Saada N."/>
            <person name="Wilczek-Boney K.B."/>
            <person name="Lee S."/>
            <person name="Kovar C."/>
            <person name="Wu Y."/>
            <person name="Scherer S.E."/>
            <person name="Worley K.C."/>
            <person name="Muzny D.M."/>
            <person name="Gibbs R."/>
        </authorList>
    </citation>
    <scope>NUCLEOTIDE SEQUENCE</scope>
    <source>
        <strain evidence="2">Brora</strain>
    </source>
</reference>
<name>T1IXQ2_STRMM</name>
<proteinExistence type="predicted"/>
<dbReference type="EnsemblMetazoa" id="SMAR005995-RA">
    <property type="protein sequence ID" value="SMAR005995-PA"/>
    <property type="gene ID" value="SMAR005995"/>
</dbReference>
<dbReference type="AlphaFoldDB" id="T1IXQ2"/>
<dbReference type="Proteomes" id="UP000014500">
    <property type="component" value="Unassembled WGS sequence"/>
</dbReference>
<sequence length="78" mass="9180">MIRYLFILVGSDKLYYDLLYCSFSNVIKICQFCCRYSLGTLPLPNFKLWLMSTLKTHLMDKMNDLVKVDQNDEQRSGS</sequence>
<dbReference type="EMBL" id="AFFK01020141">
    <property type="status" value="NOT_ANNOTATED_CDS"/>
    <property type="molecule type" value="Genomic_DNA"/>
</dbReference>
<protein>
    <submittedName>
        <fullName evidence="1">Uncharacterized protein</fullName>
    </submittedName>
</protein>
<reference evidence="1" key="2">
    <citation type="submission" date="2015-02" db="UniProtKB">
        <authorList>
            <consortium name="EnsemblMetazoa"/>
        </authorList>
    </citation>
    <scope>IDENTIFICATION</scope>
</reference>
<evidence type="ECO:0000313" key="1">
    <source>
        <dbReference type="EnsemblMetazoa" id="SMAR005995-PA"/>
    </source>
</evidence>
<evidence type="ECO:0000313" key="2">
    <source>
        <dbReference type="Proteomes" id="UP000014500"/>
    </source>
</evidence>
<dbReference type="HOGENOM" id="CLU_2625110_0_0_1"/>
<keyword evidence="2" id="KW-1185">Reference proteome</keyword>
<organism evidence="1 2">
    <name type="scientific">Strigamia maritima</name>
    <name type="common">European centipede</name>
    <name type="synonym">Geophilus maritimus</name>
    <dbReference type="NCBI Taxonomy" id="126957"/>
    <lineage>
        <taxon>Eukaryota</taxon>
        <taxon>Metazoa</taxon>
        <taxon>Ecdysozoa</taxon>
        <taxon>Arthropoda</taxon>
        <taxon>Myriapoda</taxon>
        <taxon>Chilopoda</taxon>
        <taxon>Pleurostigmophora</taxon>
        <taxon>Geophilomorpha</taxon>
        <taxon>Linotaeniidae</taxon>
        <taxon>Strigamia</taxon>
    </lineage>
</organism>
<accession>T1IXQ2</accession>